<reference evidence="2" key="1">
    <citation type="submission" date="2015-02" db="EMBL/GenBank/DDBJ databases">
        <title>A novel member of the family Ruminococcaceae isolated from human feces.</title>
        <authorList>
            <person name="Shkoporov A.N."/>
            <person name="Chaplin A.V."/>
            <person name="Motuzova O.V."/>
            <person name="Kafarskaia L.I."/>
            <person name="Khokhlova E.V."/>
            <person name="Efimov B.A."/>
        </authorList>
    </citation>
    <scope>NUCLEOTIDE SEQUENCE [LARGE SCALE GENOMIC DNA]</scope>
    <source>
        <strain evidence="2">585-1</strain>
    </source>
</reference>
<dbReference type="InterPro" id="IPR010905">
    <property type="entry name" value="Glyco_hydro_88"/>
</dbReference>
<dbReference type="EMBL" id="JXXK01000041">
    <property type="protein sequence ID" value="KJF38479.1"/>
    <property type="molecule type" value="Genomic_DNA"/>
</dbReference>
<dbReference type="Gene3D" id="1.50.10.10">
    <property type="match status" value="1"/>
</dbReference>
<dbReference type="EMBL" id="VUNJ01000020">
    <property type="protein sequence ID" value="MST93124.1"/>
    <property type="molecule type" value="Genomic_DNA"/>
</dbReference>
<name>A0A0D8IVG8_9FIRM</name>
<accession>A0A0W7TN90</accession>
<evidence type="ECO:0000313" key="7">
    <source>
        <dbReference type="Proteomes" id="UP000053433"/>
    </source>
</evidence>
<organism evidence="2 6">
    <name type="scientific">Ruthenibacterium lactatiformans</name>
    <dbReference type="NCBI Taxonomy" id="1550024"/>
    <lineage>
        <taxon>Bacteria</taxon>
        <taxon>Bacillati</taxon>
        <taxon>Bacillota</taxon>
        <taxon>Clostridia</taxon>
        <taxon>Eubacteriales</taxon>
        <taxon>Oscillospiraceae</taxon>
        <taxon>Ruthenibacterium</taxon>
    </lineage>
</organism>
<reference evidence="5 9" key="3">
    <citation type="journal article" date="2019" name="Nat. Med.">
        <title>A library of human gut bacterial isolates paired with longitudinal multiomics data enables mechanistic microbiome research.</title>
        <authorList>
            <person name="Poyet M."/>
            <person name="Groussin M."/>
            <person name="Gibbons S.M."/>
            <person name="Avila-Pacheco J."/>
            <person name="Jiang X."/>
            <person name="Kearney S.M."/>
            <person name="Perrotta A.R."/>
            <person name="Berdy B."/>
            <person name="Zhao S."/>
            <person name="Lieberman T.D."/>
            <person name="Swanson P.K."/>
            <person name="Smith M."/>
            <person name="Roesemann S."/>
            <person name="Alexander J.E."/>
            <person name="Rich S.A."/>
            <person name="Livny J."/>
            <person name="Vlamakis H."/>
            <person name="Clish C."/>
            <person name="Bullock K."/>
            <person name="Deik A."/>
            <person name="Scott J."/>
            <person name="Pierce K.A."/>
            <person name="Xavier R.J."/>
            <person name="Alm E.J."/>
        </authorList>
    </citation>
    <scope>NUCLEOTIDE SEQUENCE [LARGE SCALE GENOMIC DNA]</scope>
    <source>
        <strain evidence="5 9">BIOML-A7</strain>
    </source>
</reference>
<comment type="caution">
    <text evidence="2">The sequence shown here is derived from an EMBL/GenBank/DDBJ whole genome shotgun (WGS) entry which is preliminary data.</text>
</comment>
<dbReference type="EMBL" id="WMZR01000031">
    <property type="protein sequence ID" value="MTS53044.1"/>
    <property type="molecule type" value="Genomic_DNA"/>
</dbReference>
<dbReference type="PANTHER" id="PTHR33886:SF8">
    <property type="entry name" value="UNSATURATED RHAMNOGALACTURONAN HYDROLASE (EUROFUNG)"/>
    <property type="match status" value="1"/>
</dbReference>
<dbReference type="GO" id="GO:0005975">
    <property type="term" value="P:carbohydrate metabolic process"/>
    <property type="evidence" value="ECO:0007669"/>
    <property type="project" value="InterPro"/>
</dbReference>
<reference evidence="4 8" key="4">
    <citation type="submission" date="2019-08" db="EMBL/GenBank/DDBJ databases">
        <title>In-depth cultivation of the pig gut microbiome towards novel bacterial diversity and tailored functional studies.</title>
        <authorList>
            <person name="Wylensek D."/>
            <person name="Hitch T.C.A."/>
            <person name="Clavel T."/>
        </authorList>
    </citation>
    <scope>NUCLEOTIDE SEQUENCE [LARGE SCALE GENOMIC DNA]</scope>
    <source>
        <strain evidence="4 8">WCA3-601-WT-6J</strain>
    </source>
</reference>
<dbReference type="AlphaFoldDB" id="A0A0D8IVG8"/>
<evidence type="ECO:0000313" key="9">
    <source>
        <dbReference type="Proteomes" id="UP000449193"/>
    </source>
</evidence>
<dbReference type="GO" id="GO:0016787">
    <property type="term" value="F:hydrolase activity"/>
    <property type="evidence" value="ECO:0007669"/>
    <property type="project" value="UniProtKB-KW"/>
</dbReference>
<dbReference type="InterPro" id="IPR052043">
    <property type="entry name" value="PolySaccharide_Degr_Enz"/>
</dbReference>
<evidence type="ECO:0000256" key="1">
    <source>
        <dbReference type="ARBA" id="ARBA00022801"/>
    </source>
</evidence>
<keyword evidence="6" id="KW-1185">Reference proteome</keyword>
<proteinExistence type="predicted"/>
<accession>A0A0D8IVG8</accession>
<gene>
    <name evidence="3" type="ORF">ASJ35_14905</name>
    <name evidence="4" type="ORF">FYJ76_14500</name>
    <name evidence="5" type="ORF">GMD52_16125</name>
    <name evidence="2" type="ORF">TQ39_17850</name>
</gene>
<reference evidence="3 7" key="2">
    <citation type="submission" date="2015-10" db="EMBL/GenBank/DDBJ databases">
        <title>A novel member of the family Ruminococcaceae isolated from human faeces.</title>
        <authorList>
            <person name="Shkoporov A.N."/>
            <person name="Chaplin A.V."/>
            <person name="Motuzova O.V."/>
            <person name="Kafarskaia L.I."/>
            <person name="Efimov B.A."/>
        </authorList>
    </citation>
    <scope>NUCLEOTIDE SEQUENCE [LARGE SCALE GENOMIC DNA]</scope>
    <source>
        <strain evidence="3 7">668</strain>
    </source>
</reference>
<dbReference type="Proteomes" id="UP000053433">
    <property type="component" value="Unassembled WGS sequence"/>
</dbReference>
<dbReference type="Proteomes" id="UP000431913">
    <property type="component" value="Unassembled WGS sequence"/>
</dbReference>
<dbReference type="PANTHER" id="PTHR33886">
    <property type="entry name" value="UNSATURATED RHAMNOGALACTURONAN HYDROLASE (EUROFUNG)"/>
    <property type="match status" value="1"/>
</dbReference>
<evidence type="ECO:0000313" key="4">
    <source>
        <dbReference type="EMBL" id="MST93124.1"/>
    </source>
</evidence>
<dbReference type="GeneID" id="42858404"/>
<dbReference type="EMBL" id="LMUA01000026">
    <property type="protein sequence ID" value="KUE75221.1"/>
    <property type="molecule type" value="Genomic_DNA"/>
</dbReference>
<dbReference type="Pfam" id="PF07470">
    <property type="entry name" value="Glyco_hydro_88"/>
    <property type="match status" value="1"/>
</dbReference>
<sequence length="351" mass="40139">MDRTELYRVSTQILENIINDEKNDNNILFDMDIWDWSQGVALYGIWKYYRLTGERRYLEYLTQWFDTKLNRPIVHNINTMAPLLTLCFLYEETGREEYRDYCESCAEWLLDGLPKTEMGGFQHVTIDSDNNQQLWADTVFMAVLFMGKIASITGDERYAGECKKQFMLHIHYLSDKKTGLWCHGWSFERMDNYAGAFWARGNCWFTIAAAELPGLLELEEWESDLILDAYRAQAAALCRYQSPDGLWHTLVDREDSYLEVSGSSGFAYGLLKGVRAGLLPASCRDAALRAAQAVRAHIGPDGLVGQVSYGTIVADTLEYYKNVPLRPTGYGQNLALMMLVELLVWDAQGLL</sequence>
<dbReference type="InterPro" id="IPR012341">
    <property type="entry name" value="6hp_glycosidase-like_sf"/>
</dbReference>
<dbReference type="SUPFAM" id="SSF48208">
    <property type="entry name" value="Six-hairpin glycosidases"/>
    <property type="match status" value="1"/>
</dbReference>
<dbReference type="InterPro" id="IPR008928">
    <property type="entry name" value="6-hairpin_glycosidase_sf"/>
</dbReference>
<dbReference type="RefSeq" id="WP_009325265.1">
    <property type="nucleotide sequence ID" value="NZ_CAOJUJ010000009.1"/>
</dbReference>
<evidence type="ECO:0000313" key="5">
    <source>
        <dbReference type="EMBL" id="MTS53044.1"/>
    </source>
</evidence>
<evidence type="ECO:0000313" key="2">
    <source>
        <dbReference type="EMBL" id="KJF38479.1"/>
    </source>
</evidence>
<dbReference type="Proteomes" id="UP000032483">
    <property type="component" value="Unassembled WGS sequence"/>
</dbReference>
<dbReference type="Proteomes" id="UP000449193">
    <property type="component" value="Unassembled WGS sequence"/>
</dbReference>
<evidence type="ECO:0000313" key="3">
    <source>
        <dbReference type="EMBL" id="KUE75221.1"/>
    </source>
</evidence>
<evidence type="ECO:0000313" key="6">
    <source>
        <dbReference type="Proteomes" id="UP000032483"/>
    </source>
</evidence>
<protein>
    <submittedName>
        <fullName evidence="4">Glycoside hydrolase family 105 protein</fullName>
    </submittedName>
</protein>
<keyword evidence="1 4" id="KW-0378">Hydrolase</keyword>
<evidence type="ECO:0000313" key="8">
    <source>
        <dbReference type="Proteomes" id="UP000431913"/>
    </source>
</evidence>